<gene>
    <name evidence="2" type="ordered locus">Ecym_2086</name>
</gene>
<dbReference type="Proteomes" id="UP000006790">
    <property type="component" value="Chromosome 2"/>
</dbReference>
<keyword evidence="1" id="KW-0812">Transmembrane</keyword>
<dbReference type="OMA" id="CFWPVQY"/>
<keyword evidence="1" id="KW-0472">Membrane</keyword>
<evidence type="ECO:0000313" key="2">
    <source>
        <dbReference type="EMBL" id="AET37839.1"/>
    </source>
</evidence>
<dbReference type="EMBL" id="CP002498">
    <property type="protein sequence ID" value="AET37839.1"/>
    <property type="molecule type" value="Genomic_DNA"/>
</dbReference>
<dbReference type="RefSeq" id="XP_003644656.1">
    <property type="nucleotide sequence ID" value="XM_003644608.1"/>
</dbReference>
<dbReference type="PANTHER" id="PTHR21329:SF3">
    <property type="entry name" value="PHOSPHATIDYLINOSITOL N-ACETYLGLUCOSAMINYLTRANSFERASE SUBUNIT Q"/>
    <property type="match status" value="1"/>
</dbReference>
<proteinExistence type="predicted"/>
<organism evidence="2 3">
    <name type="scientific">Eremothecium cymbalariae (strain CBS 270.75 / DBVPG 7215 / KCTC 17166 / NRRL Y-17582)</name>
    <name type="common">Yeast</name>
    <dbReference type="NCBI Taxonomy" id="931890"/>
    <lineage>
        <taxon>Eukaryota</taxon>
        <taxon>Fungi</taxon>
        <taxon>Dikarya</taxon>
        <taxon>Ascomycota</taxon>
        <taxon>Saccharomycotina</taxon>
        <taxon>Saccharomycetes</taxon>
        <taxon>Saccharomycetales</taxon>
        <taxon>Saccharomycetaceae</taxon>
        <taxon>Eremothecium</taxon>
    </lineage>
</organism>
<dbReference type="PANTHER" id="PTHR21329">
    <property type="entry name" value="PHOSPHATIDYLINOSITOL N-ACETYLGLUCOSAMINYLTRANSFERASE SUBUNIT Q-RELATED"/>
    <property type="match status" value="1"/>
</dbReference>
<dbReference type="InParanoid" id="G8JPJ0"/>
<dbReference type="GO" id="GO:0006506">
    <property type="term" value="P:GPI anchor biosynthetic process"/>
    <property type="evidence" value="ECO:0007669"/>
    <property type="project" value="EnsemblFungi"/>
</dbReference>
<dbReference type="KEGG" id="erc:Ecym_2086"/>
<feature type="transmembrane region" description="Helical" evidence="1">
    <location>
        <begin position="479"/>
        <end position="495"/>
    </location>
</feature>
<dbReference type="HOGENOM" id="CLU_007914_3_0_1"/>
<keyword evidence="3" id="KW-1185">Reference proteome</keyword>
<dbReference type="GeneID" id="11471788"/>
<dbReference type="AlphaFoldDB" id="G8JPJ0"/>
<sequence>MQQLDLEYMIFFKTSTTRRIYVFLKLASSSQRSAVGYTTKYKRYVASLGFSMVHVYWPKVLLGNSEIDVELCVIAYQKEGADLVVLSLVTEEQYKREVNEPFVKIGIIDRHGEFQFELHMKNGAKVKVIEFVPPKLTLMQFFSLEPISLTLPEKLQVDSFEDHLESPSNYLKLMNYSKLKADNQLRASLDIINMYYKHLETFNCLYPEYAERKLDFTKVWTNAKKWARLTFGYRIFCHLLLYSVVVIRLSAGGLSALLNWDKLPLISISATMQQIDLRAQQICYIPVQYMRINGGVSLQTADPRLTQTEKRNVISSGKPNDRRKSFSFQSLPCEYYPDYIRLYNTLWLIANDVSLGVTLGALLLEKRIPLSQALHFGLHVALFEYPIRITKFLVENPFGIKLNAELSKFLSELFIWIMQFAYTLFIAPLSLTSTLDKFILFVAHISTLFGATLALAIFVDCISLLSLHISLFYLISARLYRWQITVMAALFYLFWGKKINVLRNRIDNHTFNLDQMLMGTLIFIVLIFLFPTVLAFYLTYTIMKLLFVAISTVLKSLMALLNHFPLFALLLRLKDPRRLPGGISIKLKGFNYVLENNPLKVSMMFQPYADSMSIVAQKFMSLKTIHDVILGQPIMVHQVSLYHVLYSSLPLKPVDTNLIWKELEQLMT</sequence>
<evidence type="ECO:0000313" key="3">
    <source>
        <dbReference type="Proteomes" id="UP000006790"/>
    </source>
</evidence>
<name>G8JPJ0_ERECY</name>
<dbReference type="OrthoDB" id="70250at2759"/>
<evidence type="ECO:0008006" key="4">
    <source>
        <dbReference type="Google" id="ProtNLM"/>
    </source>
</evidence>
<dbReference type="InterPro" id="IPR007720">
    <property type="entry name" value="PigQ/GPI1"/>
</dbReference>
<dbReference type="FunCoup" id="G8JPJ0">
    <property type="interactions" value="85"/>
</dbReference>
<dbReference type="GO" id="GO:0000506">
    <property type="term" value="C:glycosylphosphatidylinositol-N-acetylglucosaminyltransferase (GPI-GnT) complex"/>
    <property type="evidence" value="ECO:0007669"/>
    <property type="project" value="EnsemblFungi"/>
</dbReference>
<feature type="transmembrane region" description="Helical" evidence="1">
    <location>
        <begin position="516"/>
        <end position="540"/>
    </location>
</feature>
<evidence type="ECO:0000256" key="1">
    <source>
        <dbReference type="SAM" id="Phobius"/>
    </source>
</evidence>
<feature type="transmembrane region" description="Helical" evidence="1">
    <location>
        <begin position="235"/>
        <end position="258"/>
    </location>
</feature>
<feature type="transmembrane region" description="Helical" evidence="1">
    <location>
        <begin position="546"/>
        <end position="571"/>
    </location>
</feature>
<dbReference type="Pfam" id="PF05024">
    <property type="entry name" value="Gpi1"/>
    <property type="match status" value="1"/>
</dbReference>
<keyword evidence="1" id="KW-1133">Transmembrane helix</keyword>
<reference evidence="3" key="1">
    <citation type="journal article" date="2012" name="G3 (Bethesda)">
        <title>Pichia sorbitophila, an interspecies yeast hybrid reveals early steps of genome resolution following polyploidization.</title>
        <authorList>
            <person name="Leh Louis V."/>
            <person name="Despons L."/>
            <person name="Friedrich A."/>
            <person name="Martin T."/>
            <person name="Durrens P."/>
            <person name="Casaregola S."/>
            <person name="Neuveglise C."/>
            <person name="Fairhead C."/>
            <person name="Marck C."/>
            <person name="Cruz J.A."/>
            <person name="Straub M.L."/>
            <person name="Kugler V."/>
            <person name="Sacerdot C."/>
            <person name="Uzunov Z."/>
            <person name="Thierry A."/>
            <person name="Weiss S."/>
            <person name="Bleykasten C."/>
            <person name="De Montigny J."/>
            <person name="Jacques N."/>
            <person name="Jung P."/>
            <person name="Lemaire M."/>
            <person name="Mallet S."/>
            <person name="Morel G."/>
            <person name="Richard G.F."/>
            <person name="Sarkar A."/>
            <person name="Savel G."/>
            <person name="Schacherer J."/>
            <person name="Seret M.L."/>
            <person name="Talla E."/>
            <person name="Samson G."/>
            <person name="Jubin C."/>
            <person name="Poulain J."/>
            <person name="Vacherie B."/>
            <person name="Barbe V."/>
            <person name="Pelletier E."/>
            <person name="Sherman D.J."/>
            <person name="Westhof E."/>
            <person name="Weissenbach J."/>
            <person name="Baret P.V."/>
            <person name="Wincker P."/>
            <person name="Gaillardin C."/>
            <person name="Dujon B."/>
            <person name="Souciet J.L."/>
        </authorList>
    </citation>
    <scope>NUCLEOTIDE SEQUENCE [LARGE SCALE GENOMIC DNA]</scope>
    <source>
        <strain evidence="3">CBS 270.75 / DBVPG 7215 / KCTC 17166 / NRRL Y-17582</strain>
    </source>
</reference>
<dbReference type="STRING" id="931890.G8JPJ0"/>
<accession>G8JPJ0</accession>
<feature type="transmembrane region" description="Helical" evidence="1">
    <location>
        <begin position="413"/>
        <end position="431"/>
    </location>
</feature>
<dbReference type="eggNOG" id="KOG1183">
    <property type="taxonomic scope" value="Eukaryota"/>
</dbReference>
<protein>
    <recommendedName>
        <fullName evidence="4">Phosphatidylinositol N-acetylglucosaminyltransferase subunit GPI1</fullName>
    </recommendedName>
</protein>